<dbReference type="Proteomes" id="UP000230750">
    <property type="component" value="Unassembled WGS sequence"/>
</dbReference>
<dbReference type="Gene3D" id="3.30.900.10">
    <property type="entry name" value="HORMA domain"/>
    <property type="match status" value="1"/>
</dbReference>
<dbReference type="GO" id="GO:0000423">
    <property type="term" value="P:mitophagy"/>
    <property type="evidence" value="ECO:0007669"/>
    <property type="project" value="TreeGrafter"/>
</dbReference>
<dbReference type="InterPro" id="IPR036570">
    <property type="entry name" value="HORMA_dom_sf"/>
</dbReference>
<feature type="compositionally biased region" description="Polar residues" evidence="5">
    <location>
        <begin position="238"/>
        <end position="253"/>
    </location>
</feature>
<accession>A0A2G8KKP5</accession>
<dbReference type="OrthoDB" id="70161at2759"/>
<evidence type="ECO:0000259" key="6">
    <source>
        <dbReference type="Pfam" id="PF10033"/>
    </source>
</evidence>
<evidence type="ECO:0000256" key="2">
    <source>
        <dbReference type="ARBA" id="ARBA00007341"/>
    </source>
</evidence>
<dbReference type="PANTHER" id="PTHR13430">
    <property type="match status" value="1"/>
</dbReference>
<evidence type="ECO:0000313" key="7">
    <source>
        <dbReference type="EMBL" id="PIK48576.1"/>
    </source>
</evidence>
<evidence type="ECO:0000313" key="8">
    <source>
        <dbReference type="Proteomes" id="UP000230750"/>
    </source>
</evidence>
<gene>
    <name evidence="7" type="ORF">BSL78_14564</name>
</gene>
<keyword evidence="8" id="KW-1185">Reference proteome</keyword>
<sequence>MSSANNLTEREGKDLKKFTTFFALKTIQVIVQSRSGSKVETKSKVHSEGVDWFNVAIPDSQSIKSQVRKLLTQDVPSLNQPITIDITLETNEGDKMVLESWNLSYSDVKDPLAKVHYVVYTRMGLILKSIFCITRSIPAYKIARRQTFSDYKILSSIYVGDGKGKLSSLGQDFQVMQIGVVPTPRGTLTLSVAYRTNLAMSVQQLSSSAVSPVVVSDNHFSKSPQKHLTPAMMKVPSVAQSESSMIDDSQEMWSSLRSSSPSMANSSSNGRPVVSSRLEGSNKKSKDLQKSSSNPISAIGNDAFVNLSSSPISIRKHLGAFASEPSLPQQLDIDLVPEDTPFESLLQAANKPRQTQQPGPPDEVDQGSSEDQTRGLPGSDSQVSDKSSSSQISDVEDFVMVDLHPAFAKSDSSSDLANFYLTFQSAPELELFKDQPTLGEVLDKHIPEQLKLYEQNVQEFDDLVESLRVDDDGTDSN</sequence>
<dbReference type="STRING" id="307972.A0A2G8KKP5"/>
<feature type="domain" description="Autophagy-related protein 13 N-terminal" evidence="6">
    <location>
        <begin position="22"/>
        <end position="91"/>
    </location>
</feature>
<proteinExistence type="inferred from homology"/>
<comment type="similarity">
    <text evidence="2 4">Belongs to the ATG13 family. Metazoan subfamily.</text>
</comment>
<feature type="compositionally biased region" description="Basic and acidic residues" evidence="5">
    <location>
        <begin position="280"/>
        <end position="289"/>
    </location>
</feature>
<evidence type="ECO:0000256" key="4">
    <source>
        <dbReference type="RuleBase" id="RU361214"/>
    </source>
</evidence>
<evidence type="ECO:0000256" key="1">
    <source>
        <dbReference type="ARBA" id="ARBA00004329"/>
    </source>
</evidence>
<dbReference type="GO" id="GO:0034497">
    <property type="term" value="P:protein localization to phagophore assembly site"/>
    <property type="evidence" value="ECO:0007669"/>
    <property type="project" value="TreeGrafter"/>
</dbReference>
<feature type="compositionally biased region" description="Low complexity" evidence="5">
    <location>
        <begin position="254"/>
        <end position="268"/>
    </location>
</feature>
<dbReference type="GO" id="GO:0000407">
    <property type="term" value="C:phagophore assembly site"/>
    <property type="evidence" value="ECO:0007669"/>
    <property type="project" value="UniProtKB-SubCell"/>
</dbReference>
<dbReference type="GO" id="GO:0034727">
    <property type="term" value="P:piecemeal microautophagy of the nucleus"/>
    <property type="evidence" value="ECO:0007669"/>
    <property type="project" value="TreeGrafter"/>
</dbReference>
<dbReference type="PANTHER" id="PTHR13430:SF4">
    <property type="entry name" value="AUTOPHAGY-RELATED PROTEIN 13"/>
    <property type="match status" value="1"/>
</dbReference>
<dbReference type="GO" id="GO:0005829">
    <property type="term" value="C:cytosol"/>
    <property type="evidence" value="ECO:0007669"/>
    <property type="project" value="TreeGrafter"/>
</dbReference>
<comment type="subcellular location">
    <subcellularLocation>
        <location evidence="1">Preautophagosomal structure</location>
    </subcellularLocation>
</comment>
<organism evidence="7 8">
    <name type="scientific">Stichopus japonicus</name>
    <name type="common">Sea cucumber</name>
    <dbReference type="NCBI Taxonomy" id="307972"/>
    <lineage>
        <taxon>Eukaryota</taxon>
        <taxon>Metazoa</taxon>
        <taxon>Echinodermata</taxon>
        <taxon>Eleutherozoa</taxon>
        <taxon>Echinozoa</taxon>
        <taxon>Holothuroidea</taxon>
        <taxon>Aspidochirotacea</taxon>
        <taxon>Aspidochirotida</taxon>
        <taxon>Stichopodidae</taxon>
        <taxon>Apostichopus</taxon>
    </lineage>
</organism>
<dbReference type="InterPro" id="IPR040182">
    <property type="entry name" value="ATG13"/>
</dbReference>
<dbReference type="AlphaFoldDB" id="A0A2G8KKP5"/>
<name>A0A2G8KKP5_STIJA</name>
<feature type="compositionally biased region" description="Low complexity" evidence="5">
    <location>
        <begin position="379"/>
        <end position="391"/>
    </location>
</feature>
<comment type="caution">
    <text evidence="7">The sequence shown here is derived from an EMBL/GenBank/DDBJ whole genome shotgun (WGS) entry which is preliminary data.</text>
</comment>
<dbReference type="GO" id="GO:1990316">
    <property type="term" value="C:Atg1/ULK1 kinase complex"/>
    <property type="evidence" value="ECO:0007669"/>
    <property type="project" value="InterPro"/>
</dbReference>
<dbReference type="InterPro" id="IPR018731">
    <property type="entry name" value="Atg13_N"/>
</dbReference>
<keyword evidence="3 4" id="KW-0072">Autophagy</keyword>
<feature type="region of interest" description="Disordered" evidence="5">
    <location>
        <begin position="350"/>
        <end position="391"/>
    </location>
</feature>
<evidence type="ECO:0000256" key="3">
    <source>
        <dbReference type="ARBA" id="ARBA00023006"/>
    </source>
</evidence>
<protein>
    <recommendedName>
        <fullName evidence="4">Autophagy-related protein 13</fullName>
    </recommendedName>
</protein>
<feature type="domain" description="Autophagy-related protein 13 N-terminal" evidence="6">
    <location>
        <begin position="93"/>
        <end position="197"/>
    </location>
</feature>
<dbReference type="EMBL" id="MRZV01000515">
    <property type="protein sequence ID" value="PIK48576.1"/>
    <property type="molecule type" value="Genomic_DNA"/>
</dbReference>
<dbReference type="Pfam" id="PF10033">
    <property type="entry name" value="ATG13"/>
    <property type="match status" value="2"/>
</dbReference>
<reference evidence="7 8" key="1">
    <citation type="journal article" date="2017" name="PLoS Biol.">
        <title>The sea cucumber genome provides insights into morphological evolution and visceral regeneration.</title>
        <authorList>
            <person name="Zhang X."/>
            <person name="Sun L."/>
            <person name="Yuan J."/>
            <person name="Sun Y."/>
            <person name="Gao Y."/>
            <person name="Zhang L."/>
            <person name="Li S."/>
            <person name="Dai H."/>
            <person name="Hamel J.F."/>
            <person name="Liu C."/>
            <person name="Yu Y."/>
            <person name="Liu S."/>
            <person name="Lin W."/>
            <person name="Guo K."/>
            <person name="Jin S."/>
            <person name="Xu P."/>
            <person name="Storey K.B."/>
            <person name="Huan P."/>
            <person name="Zhang T."/>
            <person name="Zhou Y."/>
            <person name="Zhang J."/>
            <person name="Lin C."/>
            <person name="Li X."/>
            <person name="Xing L."/>
            <person name="Huo D."/>
            <person name="Sun M."/>
            <person name="Wang L."/>
            <person name="Mercier A."/>
            <person name="Li F."/>
            <person name="Yang H."/>
            <person name="Xiang J."/>
        </authorList>
    </citation>
    <scope>NUCLEOTIDE SEQUENCE [LARGE SCALE GENOMIC DNA]</scope>
    <source>
        <strain evidence="7">Shaxun</strain>
        <tissue evidence="7">Muscle</tissue>
    </source>
</reference>
<feature type="region of interest" description="Disordered" evidence="5">
    <location>
        <begin position="221"/>
        <end position="298"/>
    </location>
</feature>
<evidence type="ECO:0000256" key="5">
    <source>
        <dbReference type="SAM" id="MobiDB-lite"/>
    </source>
</evidence>